<dbReference type="AlphaFoldDB" id="A0A8S1RN77"/>
<keyword evidence="1" id="KW-1133">Transmembrane helix</keyword>
<proteinExistence type="predicted"/>
<reference evidence="2" key="1">
    <citation type="submission" date="2021-01" db="EMBL/GenBank/DDBJ databases">
        <authorList>
            <consortium name="Genoscope - CEA"/>
            <person name="William W."/>
        </authorList>
    </citation>
    <scope>NUCLEOTIDE SEQUENCE</scope>
</reference>
<evidence type="ECO:0000313" key="2">
    <source>
        <dbReference type="EMBL" id="CAD8128550.1"/>
    </source>
</evidence>
<keyword evidence="1" id="KW-0812">Transmembrane</keyword>
<evidence type="ECO:0000256" key="1">
    <source>
        <dbReference type="SAM" id="Phobius"/>
    </source>
</evidence>
<organism evidence="2 3">
    <name type="scientific">Paramecium sonneborni</name>
    <dbReference type="NCBI Taxonomy" id="65129"/>
    <lineage>
        <taxon>Eukaryota</taxon>
        <taxon>Sar</taxon>
        <taxon>Alveolata</taxon>
        <taxon>Ciliophora</taxon>
        <taxon>Intramacronucleata</taxon>
        <taxon>Oligohymenophorea</taxon>
        <taxon>Peniculida</taxon>
        <taxon>Parameciidae</taxon>
        <taxon>Paramecium</taxon>
    </lineage>
</organism>
<dbReference type="Proteomes" id="UP000692954">
    <property type="component" value="Unassembled WGS sequence"/>
</dbReference>
<name>A0A8S1RN77_9CILI</name>
<sequence length="176" mass="20978">MLIIKLTYQYSLKQHSEYVPYLLDLDLFIIWKKKCDSANKKALNNNKSNEPKYYIYLPIGNRVIFINNHNSFRLSIIKVFQEWSIYKQNKNKIIISRILIVNINSISLLYIIKIGISYQSNINIISIQNGNQIIENLLLNQLFIVEHNVIMTNDGQYLIFWDQKLKKYSKYQIIRV</sequence>
<keyword evidence="3" id="KW-1185">Reference proteome</keyword>
<protein>
    <submittedName>
        <fullName evidence="2">Uncharacterized protein</fullName>
    </submittedName>
</protein>
<accession>A0A8S1RN77</accession>
<comment type="caution">
    <text evidence="2">The sequence shown here is derived from an EMBL/GenBank/DDBJ whole genome shotgun (WGS) entry which is preliminary data.</text>
</comment>
<evidence type="ECO:0000313" key="3">
    <source>
        <dbReference type="Proteomes" id="UP000692954"/>
    </source>
</evidence>
<feature type="transmembrane region" description="Helical" evidence="1">
    <location>
        <begin position="94"/>
        <end position="112"/>
    </location>
</feature>
<keyword evidence="1" id="KW-0472">Membrane</keyword>
<dbReference type="EMBL" id="CAJJDN010000191">
    <property type="protein sequence ID" value="CAD8128550.1"/>
    <property type="molecule type" value="Genomic_DNA"/>
</dbReference>
<gene>
    <name evidence="2" type="ORF">PSON_ATCC_30995.1.T1910009</name>
</gene>